<organism evidence="1 2">
    <name type="scientific">Tumidithrix elongata BACA0141</name>
    <dbReference type="NCBI Taxonomy" id="2716417"/>
    <lineage>
        <taxon>Bacteria</taxon>
        <taxon>Bacillati</taxon>
        <taxon>Cyanobacteriota</taxon>
        <taxon>Cyanophyceae</taxon>
        <taxon>Pseudanabaenales</taxon>
        <taxon>Pseudanabaenaceae</taxon>
        <taxon>Tumidithrix</taxon>
        <taxon>Tumidithrix elongata</taxon>
    </lineage>
</organism>
<keyword evidence="2" id="KW-1185">Reference proteome</keyword>
<dbReference type="RefSeq" id="WP_330482543.1">
    <property type="nucleotide sequence ID" value="NZ_JAZBJZ010000013.1"/>
</dbReference>
<name>A0AAW9PU25_9CYAN</name>
<evidence type="ECO:0000313" key="1">
    <source>
        <dbReference type="EMBL" id="MEE3716117.1"/>
    </source>
</evidence>
<evidence type="ECO:0000313" key="2">
    <source>
        <dbReference type="Proteomes" id="UP001333818"/>
    </source>
</evidence>
<dbReference type="AlphaFoldDB" id="A0AAW9PU25"/>
<comment type="caution">
    <text evidence="1">The sequence shown here is derived from an EMBL/GenBank/DDBJ whole genome shotgun (WGS) entry which is preliminary data.</text>
</comment>
<gene>
    <name evidence="1" type="ORF">V2H45_05075</name>
</gene>
<sequence>MKRVIIGVMGPGRSATESDISVAYELGRFIAKESWIALSGGMGYGVMDAVSCGAKAEGGLTIGIIPNNDLESISAAIDIPIMTDMGSARNNINVLSSHLVIAIGMSSGTASEIALALNAHRMVILLNVDKTSTAFFQSLSPTNVVSANDPLEAIAIAKQLLQEQKQTFLLEINPLEDPTTEN</sequence>
<dbReference type="SUPFAM" id="SSF102405">
    <property type="entry name" value="MCP/YpsA-like"/>
    <property type="match status" value="1"/>
</dbReference>
<protein>
    <submittedName>
        <fullName evidence="1">Cytochrome</fullName>
    </submittedName>
</protein>
<accession>A0AAW9PU25</accession>
<dbReference type="Gene3D" id="3.40.50.450">
    <property type="match status" value="1"/>
</dbReference>
<dbReference type="Proteomes" id="UP001333818">
    <property type="component" value="Unassembled WGS sequence"/>
</dbReference>
<dbReference type="EMBL" id="JAZBJZ010000013">
    <property type="protein sequence ID" value="MEE3716117.1"/>
    <property type="molecule type" value="Genomic_DNA"/>
</dbReference>
<proteinExistence type="predicted"/>
<dbReference type="Pfam" id="PF18306">
    <property type="entry name" value="LDcluster4"/>
    <property type="match status" value="1"/>
</dbReference>
<reference evidence="1" key="1">
    <citation type="submission" date="2024-01" db="EMBL/GenBank/DDBJ databases">
        <title>Bank of Algae and Cyanobacteria of the Azores (BACA) strain genomes.</title>
        <authorList>
            <person name="Luz R."/>
            <person name="Cordeiro R."/>
            <person name="Fonseca A."/>
            <person name="Goncalves V."/>
        </authorList>
    </citation>
    <scope>NUCLEOTIDE SEQUENCE</scope>
    <source>
        <strain evidence="1">BACA0141</strain>
    </source>
</reference>
<dbReference type="InterPro" id="IPR041164">
    <property type="entry name" value="LDcluster4"/>
</dbReference>